<proteinExistence type="predicted"/>
<keyword evidence="3" id="KW-1185">Reference proteome</keyword>
<evidence type="ECO:0000313" key="2">
    <source>
        <dbReference type="EMBL" id="MCP2262343.1"/>
    </source>
</evidence>
<feature type="region of interest" description="Disordered" evidence="1">
    <location>
        <begin position="64"/>
        <end position="90"/>
    </location>
</feature>
<organism evidence="2 3">
    <name type="scientific">Streptoalloteichus tenebrarius (strain ATCC 17920 / DSM 40477 / JCM 4838 / CBS 697.72 / NBRC 16177 / NCIMB 11028 / NRRL B-12390 / A12253. 1 / ISP 5477)</name>
    <name type="common">Streptomyces tenebrarius</name>
    <dbReference type="NCBI Taxonomy" id="1933"/>
    <lineage>
        <taxon>Bacteria</taxon>
        <taxon>Bacillati</taxon>
        <taxon>Actinomycetota</taxon>
        <taxon>Actinomycetes</taxon>
        <taxon>Pseudonocardiales</taxon>
        <taxon>Pseudonocardiaceae</taxon>
        <taxon>Streptoalloteichus</taxon>
    </lineage>
</organism>
<evidence type="ECO:0000256" key="1">
    <source>
        <dbReference type="SAM" id="MobiDB-lite"/>
    </source>
</evidence>
<reference evidence="2 3" key="1">
    <citation type="submission" date="2022-06" db="EMBL/GenBank/DDBJ databases">
        <title>Genomic Encyclopedia of Archaeal and Bacterial Type Strains, Phase II (KMG-II): from individual species to whole genera.</title>
        <authorList>
            <person name="Goeker M."/>
        </authorList>
    </citation>
    <scope>NUCLEOTIDE SEQUENCE [LARGE SCALE GENOMIC DNA]</scope>
    <source>
        <strain evidence="2 3">DSM 40477</strain>
    </source>
</reference>
<comment type="caution">
    <text evidence="2">The sequence shown here is derived from an EMBL/GenBank/DDBJ whole genome shotgun (WGS) entry which is preliminary data.</text>
</comment>
<protein>
    <submittedName>
        <fullName evidence="2">Uncharacterized protein</fullName>
    </submittedName>
</protein>
<gene>
    <name evidence="2" type="ORF">LX15_006079</name>
</gene>
<name>A0ABT1I3N5_STRSD</name>
<dbReference type="RefSeq" id="WP_253674468.1">
    <property type="nucleotide sequence ID" value="NZ_JAMTCP010000065.1"/>
</dbReference>
<sequence>MLAFVGEAVVRVGALPAAVVLLGLVTSRLARALRDPYRVWRCRRTTARIRRECPVAPVVLPRQRRETPAPGIEVRPRQPVPAPARAANRP</sequence>
<dbReference type="EMBL" id="JAMTCP010000065">
    <property type="protein sequence ID" value="MCP2262343.1"/>
    <property type="molecule type" value="Genomic_DNA"/>
</dbReference>
<evidence type="ECO:0000313" key="3">
    <source>
        <dbReference type="Proteomes" id="UP001205311"/>
    </source>
</evidence>
<dbReference type="Proteomes" id="UP001205311">
    <property type="component" value="Unassembled WGS sequence"/>
</dbReference>
<accession>A0ABT1I3N5</accession>